<name>A0AC35TYG2_9BILA</name>
<evidence type="ECO:0000313" key="1">
    <source>
        <dbReference type="Proteomes" id="UP000095286"/>
    </source>
</evidence>
<evidence type="ECO:0000313" key="2">
    <source>
        <dbReference type="WBParaSite" id="RSKR_0000578200.1"/>
    </source>
</evidence>
<accession>A0AC35TYG2</accession>
<proteinExistence type="predicted"/>
<protein>
    <submittedName>
        <fullName evidence="2">Polypeptide N-acetylgalactosaminyltransferase</fullName>
    </submittedName>
</protein>
<dbReference type="Proteomes" id="UP000095286">
    <property type="component" value="Unplaced"/>
</dbReference>
<sequence>MGNIGRVLPVKKLTSLLVYVLIVAVIFYLGFSYRGDTNFVGKDELKAAAKFHAEHVKEQALAGLNVGINPFSEYKELPKKDWHDYAAMEEDAKRVGLGEQGKPVATSNNDPQIKKERDALYRVNGYDAYISDLMSLNRSIKDIRHPECKNVQYVSKLPSVTVIFPFHNEHRSTIVRGIYSILNRSPKGVVTQIILVNDASTKEELNEPLNDWLRKNGLSDKVEMIINKKREGLIRARQIGAHSAIGEILVFLDAHSEANYNWLPPLVEPIVENYKTIVCPLVDVIDCDTYEYRAQDDGARGSFDWNFNYKRLPLSKKDKKNPTKPFESPIMAGGYFAISTKWFWELGGYDDQLMIWGGEQYELSFKTWQCHGSMVDAPCSRVGHIYRCKYVPFPNPGIGDFVSKNYKRVAVVWMDDYAKNLYQRKPSIEKADPGDLSKQLALREKLKCKSFKWFMEKVAFDQDKFYPAIEPEDSANGTLTNQGSKLCMDATNLSHNQQLRVNKCGGGRQTFSLYYRNDLRIKGSQDCLDASSSNDGTPVVLFGCHGMGGNQRFTYSSTTKQIIHKISKNCLDANVDEGGLSGNVFTTKCDPTKASQKWEFPYINEGLIVKRNILPDRGDEDD</sequence>
<organism evidence="1 2">
    <name type="scientific">Rhabditophanes sp. KR3021</name>
    <dbReference type="NCBI Taxonomy" id="114890"/>
    <lineage>
        <taxon>Eukaryota</taxon>
        <taxon>Metazoa</taxon>
        <taxon>Ecdysozoa</taxon>
        <taxon>Nematoda</taxon>
        <taxon>Chromadorea</taxon>
        <taxon>Rhabditida</taxon>
        <taxon>Tylenchina</taxon>
        <taxon>Panagrolaimomorpha</taxon>
        <taxon>Strongyloidoidea</taxon>
        <taxon>Alloionematidae</taxon>
        <taxon>Rhabditophanes</taxon>
    </lineage>
</organism>
<dbReference type="WBParaSite" id="RSKR_0000578200.1">
    <property type="protein sequence ID" value="RSKR_0000578200.1"/>
    <property type="gene ID" value="RSKR_0000578200"/>
</dbReference>
<reference evidence="2" key="1">
    <citation type="submission" date="2016-11" db="UniProtKB">
        <authorList>
            <consortium name="WormBaseParasite"/>
        </authorList>
    </citation>
    <scope>IDENTIFICATION</scope>
    <source>
        <strain evidence="2">KR3021</strain>
    </source>
</reference>